<dbReference type="Gene3D" id="3.40.50.300">
    <property type="entry name" value="P-loop containing nucleotide triphosphate hydrolases"/>
    <property type="match status" value="1"/>
</dbReference>
<evidence type="ECO:0000313" key="5">
    <source>
        <dbReference type="Proteomes" id="UP000245678"/>
    </source>
</evidence>
<dbReference type="Proteomes" id="UP000245678">
    <property type="component" value="Unassembled WGS sequence"/>
</dbReference>
<dbReference type="Pfam" id="PF06414">
    <property type="entry name" value="Zeta_toxin"/>
    <property type="match status" value="1"/>
</dbReference>
<organism evidence="4 5">
    <name type="scientific">Mucilaginibacter oryzae</name>
    <dbReference type="NCBI Taxonomy" id="468058"/>
    <lineage>
        <taxon>Bacteria</taxon>
        <taxon>Pseudomonadati</taxon>
        <taxon>Bacteroidota</taxon>
        <taxon>Sphingobacteriia</taxon>
        <taxon>Sphingobacteriales</taxon>
        <taxon>Sphingobacteriaceae</taxon>
        <taxon>Mucilaginibacter</taxon>
    </lineage>
</organism>
<dbReference type="PANTHER" id="PTHR39206">
    <property type="entry name" value="SLL8004 PROTEIN"/>
    <property type="match status" value="1"/>
</dbReference>
<keyword evidence="2" id="KW-0067">ATP-binding</keyword>
<sequence length="220" mass="24567">MTLDNPQLLIVAGPNGAGKSTFSKDLSAAGEFIFDADKEAAKIEALYPGLSGESISYVVEQYFQDCIAQVLKNKTDFTVETNLRDTGLLDIVNRFKENNYVASVIYIGLGDVKQSMERVTARVKGGGHFVDTSSIRYNFIEGLKNFEYLADRFENVEFIDASGNLYGLKSLLSVQNRQIVFVSNDLPEWAKPTISAIVKVFGRILPEQDNDNEHRRGPRR</sequence>
<keyword evidence="5" id="KW-1185">Reference proteome</keyword>
<protein>
    <submittedName>
        <fullName evidence="4">Putative ABC-type ATPase</fullName>
    </submittedName>
</protein>
<evidence type="ECO:0000256" key="2">
    <source>
        <dbReference type="ARBA" id="ARBA00022840"/>
    </source>
</evidence>
<gene>
    <name evidence="4" type="ORF">LX99_00160</name>
</gene>
<dbReference type="InterPro" id="IPR027417">
    <property type="entry name" value="P-loop_NTPase"/>
</dbReference>
<reference evidence="4 5" key="1">
    <citation type="submission" date="2018-05" db="EMBL/GenBank/DDBJ databases">
        <title>Genomic Encyclopedia of Archaeal and Bacterial Type Strains, Phase II (KMG-II): from individual species to whole genera.</title>
        <authorList>
            <person name="Goeker M."/>
        </authorList>
    </citation>
    <scope>NUCLEOTIDE SEQUENCE [LARGE SCALE GENOMIC DNA]</scope>
    <source>
        <strain evidence="4 5">DSM 19975</strain>
    </source>
</reference>
<dbReference type="RefSeq" id="WP_109605527.1">
    <property type="nucleotide sequence ID" value="NZ_QGHA01000001.1"/>
</dbReference>
<evidence type="ECO:0000259" key="3">
    <source>
        <dbReference type="Pfam" id="PF06414"/>
    </source>
</evidence>
<dbReference type="AlphaFoldDB" id="A0A316HI72"/>
<proteinExistence type="predicted"/>
<accession>A0A316HI72</accession>
<dbReference type="GO" id="GO:0005524">
    <property type="term" value="F:ATP binding"/>
    <property type="evidence" value="ECO:0007669"/>
    <property type="project" value="UniProtKB-KW"/>
</dbReference>
<feature type="domain" description="Zeta toxin" evidence="3">
    <location>
        <begin position="5"/>
        <end position="158"/>
    </location>
</feature>
<evidence type="ECO:0000313" key="4">
    <source>
        <dbReference type="EMBL" id="PWK79700.1"/>
    </source>
</evidence>
<dbReference type="InterPro" id="IPR010488">
    <property type="entry name" value="Zeta_toxin_domain"/>
</dbReference>
<dbReference type="EMBL" id="QGHA01000001">
    <property type="protein sequence ID" value="PWK79700.1"/>
    <property type="molecule type" value="Genomic_DNA"/>
</dbReference>
<name>A0A316HI72_9SPHI</name>
<dbReference type="GO" id="GO:0016301">
    <property type="term" value="F:kinase activity"/>
    <property type="evidence" value="ECO:0007669"/>
    <property type="project" value="InterPro"/>
</dbReference>
<comment type="caution">
    <text evidence="4">The sequence shown here is derived from an EMBL/GenBank/DDBJ whole genome shotgun (WGS) entry which is preliminary data.</text>
</comment>
<dbReference type="PANTHER" id="PTHR39206:SF1">
    <property type="entry name" value="SLL8004 PROTEIN"/>
    <property type="match status" value="1"/>
</dbReference>
<keyword evidence="1" id="KW-0547">Nucleotide-binding</keyword>
<evidence type="ECO:0000256" key="1">
    <source>
        <dbReference type="ARBA" id="ARBA00022741"/>
    </source>
</evidence>
<dbReference type="SUPFAM" id="SSF52540">
    <property type="entry name" value="P-loop containing nucleoside triphosphate hydrolases"/>
    <property type="match status" value="1"/>
</dbReference>